<feature type="domain" description="Glycosyl transferase CAP10" evidence="2">
    <location>
        <begin position="334"/>
        <end position="604"/>
    </location>
</feature>
<sequence length="620" mass="71499">MALRTKRTVWRFLLRSALYLLFFSLVAITLHSFSFGQAPTHVRVFSVVDMSVLQQREKYRQDDGYYPWKSALEEHTYTPDGLLTVNPNGPHPIFELMGNAEKEWKAKLQRASKTLDEAVVEYERRYKRPPPLGFDKWWDYVVKHDVLLPDEYDEIYHDIEPYWGMHPEDLADAERGLEERDDIIVVAKTPGNDKLEIVHTTLKKNPSAFIARISNILKLLEEVEHDLPPLRMSFSPHDNPNMLSDWRIKSMVMEAAKSGTTVRQKKFPPIHTVGWAQACSPSSPAQQNQPPLPALPPHAYEPHFNTSAPKTFIASHRATMDPCLHPSLLVTHGQFLSHGTGPYPQKTLVPRFSLCRTHLHHDIRPPVPYGWISGVGLEEQGDVPWEEKIDERLDWRGSNTGLFASPKTPWSYAQRARLVSLANSVIGNVSILPVPDNEYTRVGEPDEVRLARVNPAWMDVAFVNKAIMCDENGGTCKDMEKMWEFRRSQGRKEEGRYKFIFDVDGNGWSGRFKRLMTTNSLIFKATIFPEWYMSRIAPWVHYVPIQISYTDLYDAVAFFRAHDDLAKHIAMEGKAWSMRFWRNEDMGAYLYRLLLEYARVSSTDRDAMSYKHPSAVREDP</sequence>
<dbReference type="Pfam" id="PF05686">
    <property type="entry name" value="Glyco_transf_90"/>
    <property type="match status" value="1"/>
</dbReference>
<feature type="transmembrane region" description="Helical" evidence="1">
    <location>
        <begin position="12"/>
        <end position="33"/>
    </location>
</feature>
<evidence type="ECO:0000259" key="2">
    <source>
        <dbReference type="SMART" id="SM00672"/>
    </source>
</evidence>
<dbReference type="EMBL" id="KN833706">
    <property type="protein sequence ID" value="KIK25676.1"/>
    <property type="molecule type" value="Genomic_DNA"/>
</dbReference>
<keyword evidence="1" id="KW-1133">Transmembrane helix</keyword>
<accession>A0A0C9Z8N7</accession>
<dbReference type="SMART" id="SM00672">
    <property type="entry name" value="CAP10"/>
    <property type="match status" value="1"/>
</dbReference>
<dbReference type="PANTHER" id="PTHR12203">
    <property type="entry name" value="KDEL LYS-ASP-GLU-LEU CONTAINING - RELATED"/>
    <property type="match status" value="1"/>
</dbReference>
<dbReference type="Proteomes" id="UP000054018">
    <property type="component" value="Unassembled WGS sequence"/>
</dbReference>
<evidence type="ECO:0000313" key="3">
    <source>
        <dbReference type="EMBL" id="KIK25676.1"/>
    </source>
</evidence>
<keyword evidence="3" id="KW-0808">Transferase</keyword>
<name>A0A0C9Z8N7_9AGAM</name>
<dbReference type="InterPro" id="IPR006598">
    <property type="entry name" value="CAP10"/>
</dbReference>
<proteinExistence type="predicted"/>
<dbReference type="GO" id="GO:0016740">
    <property type="term" value="F:transferase activity"/>
    <property type="evidence" value="ECO:0007669"/>
    <property type="project" value="UniProtKB-KW"/>
</dbReference>
<keyword evidence="4" id="KW-1185">Reference proteome</keyword>
<dbReference type="AlphaFoldDB" id="A0A0C9Z8N7"/>
<dbReference type="HOGENOM" id="CLU_005027_3_2_1"/>
<keyword evidence="1" id="KW-0812">Transmembrane</keyword>
<protein>
    <submittedName>
        <fullName evidence="3">Glycosyltransferase family 90 protein</fullName>
    </submittedName>
</protein>
<dbReference type="OrthoDB" id="541052at2759"/>
<reference evidence="4" key="2">
    <citation type="submission" date="2015-01" db="EMBL/GenBank/DDBJ databases">
        <title>Evolutionary Origins and Diversification of the Mycorrhizal Mutualists.</title>
        <authorList>
            <consortium name="DOE Joint Genome Institute"/>
            <consortium name="Mycorrhizal Genomics Consortium"/>
            <person name="Kohler A."/>
            <person name="Kuo A."/>
            <person name="Nagy L.G."/>
            <person name="Floudas D."/>
            <person name="Copeland A."/>
            <person name="Barry K.W."/>
            <person name="Cichocki N."/>
            <person name="Veneault-Fourrey C."/>
            <person name="LaButti K."/>
            <person name="Lindquist E.A."/>
            <person name="Lipzen A."/>
            <person name="Lundell T."/>
            <person name="Morin E."/>
            <person name="Murat C."/>
            <person name="Riley R."/>
            <person name="Ohm R."/>
            <person name="Sun H."/>
            <person name="Tunlid A."/>
            <person name="Henrissat B."/>
            <person name="Grigoriev I.V."/>
            <person name="Hibbett D.S."/>
            <person name="Martin F."/>
        </authorList>
    </citation>
    <scope>NUCLEOTIDE SEQUENCE [LARGE SCALE GENOMIC DNA]</scope>
    <source>
        <strain evidence="4">441</strain>
    </source>
</reference>
<evidence type="ECO:0000256" key="1">
    <source>
        <dbReference type="SAM" id="Phobius"/>
    </source>
</evidence>
<keyword evidence="1" id="KW-0472">Membrane</keyword>
<dbReference type="InterPro" id="IPR051091">
    <property type="entry name" value="O-Glucosyltr/Glycosyltrsf_90"/>
</dbReference>
<organism evidence="3 4">
    <name type="scientific">Pisolithus microcarpus 441</name>
    <dbReference type="NCBI Taxonomy" id="765257"/>
    <lineage>
        <taxon>Eukaryota</taxon>
        <taxon>Fungi</taxon>
        <taxon>Dikarya</taxon>
        <taxon>Basidiomycota</taxon>
        <taxon>Agaricomycotina</taxon>
        <taxon>Agaricomycetes</taxon>
        <taxon>Agaricomycetidae</taxon>
        <taxon>Boletales</taxon>
        <taxon>Sclerodermatineae</taxon>
        <taxon>Pisolithaceae</taxon>
        <taxon>Pisolithus</taxon>
    </lineage>
</organism>
<dbReference type="PANTHER" id="PTHR12203:SF118">
    <property type="entry name" value="BETA-1,2-XYLOSYLTRANSFERASE 1"/>
    <property type="match status" value="1"/>
</dbReference>
<gene>
    <name evidence="3" type="ORF">PISMIDRAFT_676979</name>
</gene>
<reference evidence="3 4" key="1">
    <citation type="submission" date="2014-04" db="EMBL/GenBank/DDBJ databases">
        <authorList>
            <consortium name="DOE Joint Genome Institute"/>
            <person name="Kuo A."/>
            <person name="Kohler A."/>
            <person name="Costa M.D."/>
            <person name="Nagy L.G."/>
            <person name="Floudas D."/>
            <person name="Copeland A."/>
            <person name="Barry K.W."/>
            <person name="Cichocki N."/>
            <person name="Veneault-Fourrey C."/>
            <person name="LaButti K."/>
            <person name="Lindquist E.A."/>
            <person name="Lipzen A."/>
            <person name="Lundell T."/>
            <person name="Morin E."/>
            <person name="Murat C."/>
            <person name="Sun H."/>
            <person name="Tunlid A."/>
            <person name="Henrissat B."/>
            <person name="Grigoriev I.V."/>
            <person name="Hibbett D.S."/>
            <person name="Martin F."/>
            <person name="Nordberg H.P."/>
            <person name="Cantor M.N."/>
            <person name="Hua S.X."/>
        </authorList>
    </citation>
    <scope>NUCLEOTIDE SEQUENCE [LARGE SCALE GENOMIC DNA]</scope>
    <source>
        <strain evidence="3 4">441</strain>
    </source>
</reference>
<evidence type="ECO:0000313" key="4">
    <source>
        <dbReference type="Proteomes" id="UP000054018"/>
    </source>
</evidence>